<dbReference type="AlphaFoldDB" id="A0A1Q3D029"/>
<gene>
    <name evidence="1" type="ORF">CFOL_v3_29112</name>
</gene>
<evidence type="ECO:0000313" key="1">
    <source>
        <dbReference type="EMBL" id="GAV85678.1"/>
    </source>
</evidence>
<reference evidence="2" key="1">
    <citation type="submission" date="2016-04" db="EMBL/GenBank/DDBJ databases">
        <title>Cephalotus genome sequencing.</title>
        <authorList>
            <person name="Fukushima K."/>
            <person name="Hasebe M."/>
            <person name="Fang X."/>
        </authorList>
    </citation>
    <scope>NUCLEOTIDE SEQUENCE [LARGE SCALE GENOMIC DNA]</scope>
    <source>
        <strain evidence="2">cv. St1</strain>
    </source>
</reference>
<organism evidence="1 2">
    <name type="scientific">Cephalotus follicularis</name>
    <name type="common">Albany pitcher plant</name>
    <dbReference type="NCBI Taxonomy" id="3775"/>
    <lineage>
        <taxon>Eukaryota</taxon>
        <taxon>Viridiplantae</taxon>
        <taxon>Streptophyta</taxon>
        <taxon>Embryophyta</taxon>
        <taxon>Tracheophyta</taxon>
        <taxon>Spermatophyta</taxon>
        <taxon>Magnoliopsida</taxon>
        <taxon>eudicotyledons</taxon>
        <taxon>Gunneridae</taxon>
        <taxon>Pentapetalae</taxon>
        <taxon>rosids</taxon>
        <taxon>fabids</taxon>
        <taxon>Oxalidales</taxon>
        <taxon>Cephalotaceae</taxon>
        <taxon>Cephalotus</taxon>
    </lineage>
</organism>
<name>A0A1Q3D029_CEPFO</name>
<dbReference type="InParanoid" id="A0A1Q3D029"/>
<dbReference type="EMBL" id="BDDD01003640">
    <property type="protein sequence ID" value="GAV85678.1"/>
    <property type="molecule type" value="Genomic_DNA"/>
</dbReference>
<proteinExistence type="predicted"/>
<dbReference type="Proteomes" id="UP000187406">
    <property type="component" value="Unassembled WGS sequence"/>
</dbReference>
<comment type="caution">
    <text evidence="1">The sequence shown here is derived from an EMBL/GenBank/DDBJ whole genome shotgun (WGS) entry which is preliminary data.</text>
</comment>
<evidence type="ECO:0000313" key="2">
    <source>
        <dbReference type="Proteomes" id="UP000187406"/>
    </source>
</evidence>
<keyword evidence="2" id="KW-1185">Reference proteome</keyword>
<accession>A0A1Q3D029</accession>
<sequence length="121" mass="13216">MKISSFNLGNAIPDEDDNALSSSLTSISSVSIPQNSVPTLFTFGKAFIMRVSRDGSVLKVGKTSHKHPLILTFFKLVNDMVIQLLGNRLVPLYHFIFNFSKLGGGCMASITCSSFLSCPLW</sequence>
<protein>
    <submittedName>
        <fullName evidence="1">Uncharacterized protein</fullName>
    </submittedName>
</protein>